<dbReference type="PANTHER" id="PTHR19308:SF13">
    <property type="entry name" value="OS02G0468400 PROTEIN"/>
    <property type="match status" value="1"/>
</dbReference>
<dbReference type="Gene3D" id="3.30.530.20">
    <property type="match status" value="1"/>
</dbReference>
<dbReference type="InterPro" id="IPR023393">
    <property type="entry name" value="START-like_dom_sf"/>
</dbReference>
<accession>A0A8D7A5E4</accession>
<dbReference type="InterPro" id="IPR051213">
    <property type="entry name" value="START_lipid_transfer"/>
</dbReference>
<dbReference type="InterPro" id="IPR002913">
    <property type="entry name" value="START_lipid-bd_dom"/>
</dbReference>
<sequence length="394" mass="44838">MDRLRILASNSAGTLLALDELWPESAGGGWATVVVMLLVSWKLLRLFFYCRRPVAISGAYFRGGSSARVSNLITDADLRDLMISLEGKPKRNERWEDLIDKTSNLVSYKAKFSRPKDGPLKFYSVTTFEKCSAELLRDFYMDNQYRRKWDNIVIHHEQLQVDENSGTEIGRCIKKFPLLTPKEYILAWRVWEGKDKTFYCFTKDCEHPMSVRQNKYVRVGFLRSGWRIRKGKQIFLSVTVPGRDACEMTLVHQEDAGINIEMVKLGFAKGVWSYVSKMNNALREYSSCSPIHLTPVSTLHRLIKKIPPELEANAETSEEEVPKRSSSVSGRRSRANISQKKPSRSPKRWILANGLLLLGGIICLSRGRRSTTIGTQLAVPCILKKLMKHGSESS</sequence>
<dbReference type="PROSITE" id="PS50848">
    <property type="entry name" value="START"/>
    <property type="match status" value="1"/>
</dbReference>
<organism evidence="3">
    <name type="scientific">Musa acuminata subsp. malaccensis</name>
    <name type="common">Wild banana</name>
    <name type="synonym">Musa malaccensis</name>
    <dbReference type="NCBI Taxonomy" id="214687"/>
    <lineage>
        <taxon>Eukaryota</taxon>
        <taxon>Viridiplantae</taxon>
        <taxon>Streptophyta</taxon>
        <taxon>Embryophyta</taxon>
        <taxon>Tracheophyta</taxon>
        <taxon>Spermatophyta</taxon>
        <taxon>Magnoliopsida</taxon>
        <taxon>Liliopsida</taxon>
        <taxon>Zingiberales</taxon>
        <taxon>Musaceae</taxon>
        <taxon>Musa</taxon>
    </lineage>
</organism>
<proteinExistence type="predicted"/>
<name>A0A8D7A5E4_MUSAM</name>
<dbReference type="GO" id="GO:0005737">
    <property type="term" value="C:cytoplasm"/>
    <property type="evidence" value="ECO:0007669"/>
    <property type="project" value="UniProtKB-ARBA"/>
</dbReference>
<evidence type="ECO:0000313" key="3">
    <source>
        <dbReference type="EMBL" id="CAG1841686.1"/>
    </source>
</evidence>
<gene>
    <name evidence="3" type="ORF">GSMUA_114810.1</name>
</gene>
<dbReference type="GO" id="GO:0008289">
    <property type="term" value="F:lipid binding"/>
    <property type="evidence" value="ECO:0007669"/>
    <property type="project" value="InterPro"/>
</dbReference>
<dbReference type="CDD" id="cd08870">
    <property type="entry name" value="START_STARD2_7-like"/>
    <property type="match status" value="1"/>
</dbReference>
<dbReference type="AlphaFoldDB" id="A0A8D7A5E4"/>
<evidence type="ECO:0000259" key="2">
    <source>
        <dbReference type="PROSITE" id="PS50848"/>
    </source>
</evidence>
<protein>
    <submittedName>
        <fullName evidence="3">(wild Malaysian banana) hypothetical protein</fullName>
    </submittedName>
</protein>
<dbReference type="EMBL" id="HG996469">
    <property type="protein sequence ID" value="CAG1841686.1"/>
    <property type="molecule type" value="Genomic_DNA"/>
</dbReference>
<feature type="domain" description="START" evidence="2">
    <location>
        <begin position="91"/>
        <end position="287"/>
    </location>
</feature>
<dbReference type="SUPFAM" id="SSF55961">
    <property type="entry name" value="Bet v1-like"/>
    <property type="match status" value="1"/>
</dbReference>
<dbReference type="PANTHER" id="PTHR19308">
    <property type="entry name" value="PHOSPHATIDYLCHOLINE TRANSFER PROTEIN"/>
    <property type="match status" value="1"/>
</dbReference>
<dbReference type="Pfam" id="PF01852">
    <property type="entry name" value="START"/>
    <property type="match status" value="1"/>
</dbReference>
<feature type="region of interest" description="Disordered" evidence="1">
    <location>
        <begin position="313"/>
        <end position="343"/>
    </location>
</feature>
<reference evidence="3" key="1">
    <citation type="submission" date="2021-03" db="EMBL/GenBank/DDBJ databases">
        <authorList>
            <consortium name="Genoscope - CEA"/>
            <person name="William W."/>
        </authorList>
    </citation>
    <scope>NUCLEOTIDE SEQUENCE</scope>
    <source>
        <strain evidence="3">Doubled-haploid Pahang</strain>
    </source>
</reference>
<evidence type="ECO:0000256" key="1">
    <source>
        <dbReference type="SAM" id="MobiDB-lite"/>
    </source>
</evidence>